<evidence type="ECO:0000256" key="4">
    <source>
        <dbReference type="SAM" id="MobiDB-lite"/>
    </source>
</evidence>
<dbReference type="OrthoDB" id="10266058at2759"/>
<dbReference type="STRING" id="763406.A0A1E3NHH5"/>
<dbReference type="SUPFAM" id="SSF54928">
    <property type="entry name" value="RNA-binding domain, RBD"/>
    <property type="match status" value="2"/>
</dbReference>
<name>A0A1E3NHH5_9ASCO</name>
<keyword evidence="1" id="KW-0507">mRNA processing</keyword>
<dbReference type="RefSeq" id="XP_019015906.1">
    <property type="nucleotide sequence ID" value="XM_019161707.1"/>
</dbReference>
<dbReference type="GeneID" id="30178394"/>
<feature type="region of interest" description="Disordered" evidence="4">
    <location>
        <begin position="37"/>
        <end position="153"/>
    </location>
</feature>
<proteinExistence type="predicted"/>
<evidence type="ECO:0000256" key="3">
    <source>
        <dbReference type="ARBA" id="ARBA00023187"/>
    </source>
</evidence>
<dbReference type="AlphaFoldDB" id="A0A1E3NHH5"/>
<dbReference type="InterPro" id="IPR035979">
    <property type="entry name" value="RBD_domain_sf"/>
</dbReference>
<dbReference type="GO" id="GO:0008380">
    <property type="term" value="P:RNA splicing"/>
    <property type="evidence" value="ECO:0007669"/>
    <property type="project" value="UniProtKB-KW"/>
</dbReference>
<keyword evidence="6" id="KW-1185">Reference proteome</keyword>
<dbReference type="GO" id="GO:0003723">
    <property type="term" value="F:RNA binding"/>
    <property type="evidence" value="ECO:0007669"/>
    <property type="project" value="UniProtKB-KW"/>
</dbReference>
<keyword evidence="2" id="KW-0694">RNA-binding</keyword>
<evidence type="ECO:0000313" key="5">
    <source>
        <dbReference type="EMBL" id="ODQ44793.1"/>
    </source>
</evidence>
<accession>A0A1E3NHH5</accession>
<feature type="compositionally biased region" description="Basic and acidic residues" evidence="4">
    <location>
        <begin position="132"/>
        <end position="142"/>
    </location>
</feature>
<sequence length="558" mass="63005">MKFVKCIAETWTEETLYSILKDQAVGTSLATMFNERRAANRQSARAGPSNNSNKEEKGLERDTRRTREKDRAFKPERRYGENYRKRSSEFDSPSKRPPPEGGRYRSEGRNGYYDSNYGQQGYGNGRRYGGRPNERGTPRGRNDAGPIVPLDSLGMTNSQWDKYPAKLKGMSARFAKSAGVFSSRSESSLEQLTEENIVNLIKQQNNLLKMRKSRLGTQRIMGPTESKLSKRVIVKGVDFDKVAPQSVQKFLESFLASVVIPDVSYEDLTLTSTVEGGTLVIDCTTSLVATTLVSFNSKHIPELEANLIVERPGDYIEIADSQNQEESLPDVEVLEQIVETSGLCCANNIPEDMSNGKFKEILQKYGNLRSAILLIGKVTYECCGVAFFSFYSTKKSIDETIEDINKEEKWDCFLACKNQTNEYSQQCDIKVANVKDFIDTKSKDITKHKVTSTIQLLNSISIEDALDDTKYNQVKDAFEEELSQLSGYEKLVLVRPSQGFRIQQIDEVQPEFGRILVTFKTPKDAEACLNKVCGRYFHGRVIMGGFLDDLDYRDVFAE</sequence>
<dbReference type="EMBL" id="KV454006">
    <property type="protein sequence ID" value="ODQ44793.1"/>
    <property type="molecule type" value="Genomic_DNA"/>
</dbReference>
<dbReference type="Proteomes" id="UP000094455">
    <property type="component" value="Unassembled WGS sequence"/>
</dbReference>
<organism evidence="5 6">
    <name type="scientific">Pichia membranifaciens NRRL Y-2026</name>
    <dbReference type="NCBI Taxonomy" id="763406"/>
    <lineage>
        <taxon>Eukaryota</taxon>
        <taxon>Fungi</taxon>
        <taxon>Dikarya</taxon>
        <taxon>Ascomycota</taxon>
        <taxon>Saccharomycotina</taxon>
        <taxon>Pichiomycetes</taxon>
        <taxon>Pichiales</taxon>
        <taxon>Pichiaceae</taxon>
        <taxon>Pichia</taxon>
    </lineage>
</organism>
<evidence type="ECO:0000313" key="6">
    <source>
        <dbReference type="Proteomes" id="UP000094455"/>
    </source>
</evidence>
<evidence type="ECO:0008006" key="7">
    <source>
        <dbReference type="Google" id="ProtNLM"/>
    </source>
</evidence>
<protein>
    <recommendedName>
        <fullName evidence="7">RRM domain-containing protein</fullName>
    </recommendedName>
</protein>
<keyword evidence="3" id="KW-0508">mRNA splicing</keyword>
<feature type="compositionally biased region" description="Polar residues" evidence="4">
    <location>
        <begin position="40"/>
        <end position="52"/>
    </location>
</feature>
<dbReference type="InterPro" id="IPR012677">
    <property type="entry name" value="Nucleotide-bd_a/b_plait_sf"/>
</dbReference>
<reference evidence="5 6" key="1">
    <citation type="journal article" date="2016" name="Proc. Natl. Acad. Sci. U.S.A.">
        <title>Comparative genomics of biotechnologically important yeasts.</title>
        <authorList>
            <person name="Riley R."/>
            <person name="Haridas S."/>
            <person name="Wolfe K.H."/>
            <person name="Lopes M.R."/>
            <person name="Hittinger C.T."/>
            <person name="Goeker M."/>
            <person name="Salamov A.A."/>
            <person name="Wisecaver J.H."/>
            <person name="Long T.M."/>
            <person name="Calvey C.H."/>
            <person name="Aerts A.L."/>
            <person name="Barry K.W."/>
            <person name="Choi C."/>
            <person name="Clum A."/>
            <person name="Coughlan A.Y."/>
            <person name="Deshpande S."/>
            <person name="Douglass A.P."/>
            <person name="Hanson S.J."/>
            <person name="Klenk H.-P."/>
            <person name="LaButti K.M."/>
            <person name="Lapidus A."/>
            <person name="Lindquist E.A."/>
            <person name="Lipzen A.M."/>
            <person name="Meier-Kolthoff J.P."/>
            <person name="Ohm R.A."/>
            <person name="Otillar R.P."/>
            <person name="Pangilinan J.L."/>
            <person name="Peng Y."/>
            <person name="Rokas A."/>
            <person name="Rosa C.A."/>
            <person name="Scheuner C."/>
            <person name="Sibirny A.A."/>
            <person name="Slot J.C."/>
            <person name="Stielow J.B."/>
            <person name="Sun H."/>
            <person name="Kurtzman C.P."/>
            <person name="Blackwell M."/>
            <person name="Grigoriev I.V."/>
            <person name="Jeffries T.W."/>
        </authorList>
    </citation>
    <scope>NUCLEOTIDE SEQUENCE [LARGE SCALE GENOMIC DNA]</scope>
    <source>
        <strain evidence="5 6">NRRL Y-2026</strain>
    </source>
</reference>
<evidence type="ECO:0000256" key="2">
    <source>
        <dbReference type="ARBA" id="ARBA00022884"/>
    </source>
</evidence>
<dbReference type="PANTHER" id="PTHR23139">
    <property type="entry name" value="RNA-BINDING PROTEIN"/>
    <property type="match status" value="1"/>
</dbReference>
<dbReference type="GO" id="GO:0006397">
    <property type="term" value="P:mRNA processing"/>
    <property type="evidence" value="ECO:0007669"/>
    <property type="project" value="UniProtKB-KW"/>
</dbReference>
<feature type="compositionally biased region" description="Basic and acidic residues" evidence="4">
    <location>
        <begin position="53"/>
        <end position="108"/>
    </location>
</feature>
<dbReference type="Gene3D" id="3.30.70.330">
    <property type="match status" value="1"/>
</dbReference>
<feature type="compositionally biased region" description="Low complexity" evidence="4">
    <location>
        <begin position="110"/>
        <end position="119"/>
    </location>
</feature>
<gene>
    <name evidence="5" type="ORF">PICMEDRAFT_177214</name>
</gene>
<evidence type="ECO:0000256" key="1">
    <source>
        <dbReference type="ARBA" id="ARBA00022664"/>
    </source>
</evidence>